<gene>
    <name evidence="3" type="primary">yunB</name>
    <name evidence="3" type="ORF">ACFSW5_23030</name>
</gene>
<organism evidence="3 4">
    <name type="scientific">Paenibacillus thailandensis</name>
    <dbReference type="NCBI Taxonomy" id="393250"/>
    <lineage>
        <taxon>Bacteria</taxon>
        <taxon>Bacillati</taxon>
        <taxon>Bacillota</taxon>
        <taxon>Bacilli</taxon>
        <taxon>Bacillales</taxon>
        <taxon>Paenibacillaceae</taxon>
        <taxon>Paenibacillus</taxon>
    </lineage>
</organism>
<keyword evidence="4" id="KW-1185">Reference proteome</keyword>
<evidence type="ECO:0000313" key="3">
    <source>
        <dbReference type="EMBL" id="MFD2663137.1"/>
    </source>
</evidence>
<dbReference type="InterPro" id="IPR014197">
    <property type="entry name" value="Sporulation_prot_YunB"/>
</dbReference>
<feature type="region of interest" description="Disordered" evidence="1">
    <location>
        <begin position="92"/>
        <end position="130"/>
    </location>
</feature>
<dbReference type="EMBL" id="JBHUMY010000038">
    <property type="protein sequence ID" value="MFD2663137.1"/>
    <property type="molecule type" value="Genomic_DNA"/>
</dbReference>
<dbReference type="Proteomes" id="UP001597493">
    <property type="component" value="Unassembled WGS sequence"/>
</dbReference>
<name>A0ABW5R3S2_9BACL</name>
<sequence length="418" mass="44626">MARWGRRGLLYWLNQSGSWRRTKTVQWGSRPAGGSLPSLWSGLLSARPKRMRLGPHRGLFRAVPARPAKARPSFRKSGMKLGNRSRPLFAGGVVRSPQAGSGTGEAFRRAGGSAAKRGGSGGSGWGTRVSRPRKRRGTLWLIAGMVVILAAIQSFIYVDRHLRIPMMNVAKVRMNQVATQAINQAITEQVASQASFDKLIDWKTSGEGKISGFMLNYSEHMKITAETIDTVSRTLYDLQHLKESIPIGHALGSAILSSYGPRVPVQFEPVGATQVQLNTRQSSIGINNTLVEVYIKVVTEISIIIPFDTEPQKVEAEIPVSYLLVVGDVPMYYYDNKGNPVGDSAGSAPNISVPLGGEEGPQGTKRQEESGNVPGAGGQEESGGAGIITPPAGEQPGTSVPDGTQQEAGDGSGGSNGR</sequence>
<protein>
    <submittedName>
        <fullName evidence="3">Sporulation protein YunB</fullName>
    </submittedName>
</protein>
<feature type="compositionally biased region" description="Polar residues" evidence="1">
    <location>
        <begin position="396"/>
        <end position="407"/>
    </location>
</feature>
<keyword evidence="2" id="KW-0812">Transmembrane</keyword>
<dbReference type="Pfam" id="PF09560">
    <property type="entry name" value="Spore_YunB"/>
    <property type="match status" value="1"/>
</dbReference>
<comment type="caution">
    <text evidence="3">The sequence shown here is derived from an EMBL/GenBank/DDBJ whole genome shotgun (WGS) entry which is preliminary data.</text>
</comment>
<evidence type="ECO:0000256" key="1">
    <source>
        <dbReference type="SAM" id="MobiDB-lite"/>
    </source>
</evidence>
<proteinExistence type="predicted"/>
<reference evidence="4" key="1">
    <citation type="journal article" date="2019" name="Int. J. Syst. Evol. Microbiol.">
        <title>The Global Catalogue of Microorganisms (GCM) 10K type strain sequencing project: providing services to taxonomists for standard genome sequencing and annotation.</title>
        <authorList>
            <consortium name="The Broad Institute Genomics Platform"/>
            <consortium name="The Broad Institute Genome Sequencing Center for Infectious Disease"/>
            <person name="Wu L."/>
            <person name="Ma J."/>
        </authorList>
    </citation>
    <scope>NUCLEOTIDE SEQUENCE [LARGE SCALE GENOMIC DNA]</scope>
    <source>
        <strain evidence="4">TISTR 1827</strain>
    </source>
</reference>
<accession>A0ABW5R3S2</accession>
<evidence type="ECO:0000256" key="2">
    <source>
        <dbReference type="SAM" id="Phobius"/>
    </source>
</evidence>
<feature type="region of interest" description="Disordered" evidence="1">
    <location>
        <begin position="343"/>
        <end position="418"/>
    </location>
</feature>
<dbReference type="RefSeq" id="WP_379278560.1">
    <property type="nucleotide sequence ID" value="NZ_JBHUGT010000007.1"/>
</dbReference>
<evidence type="ECO:0000313" key="4">
    <source>
        <dbReference type="Proteomes" id="UP001597493"/>
    </source>
</evidence>
<dbReference type="NCBIfam" id="TIGR02832">
    <property type="entry name" value="spo_yunB"/>
    <property type="match status" value="1"/>
</dbReference>
<keyword evidence="2" id="KW-1133">Transmembrane helix</keyword>
<feature type="transmembrane region" description="Helical" evidence="2">
    <location>
        <begin position="138"/>
        <end position="158"/>
    </location>
</feature>
<feature type="compositionally biased region" description="Gly residues" evidence="1">
    <location>
        <begin position="374"/>
        <end position="386"/>
    </location>
</feature>
<keyword evidence="2" id="KW-0472">Membrane</keyword>